<dbReference type="AlphaFoldDB" id="A0AAQ3NYZ3"/>
<sequence length="120" mass="13207">MTIAPPGLTSASFTAPSEPNSVAFSDLASVSLATDWVINHEGSRSTTMIQKIVQMLGWSLIRMAWMRMNRKSTGHDAQGGHRVCKIKSSILGFCETFIDKKKSKSPVKITPTWVIILSQK</sequence>
<evidence type="ECO:0000313" key="1">
    <source>
        <dbReference type="EMBL" id="WVZ17706.1"/>
    </source>
</evidence>
<keyword evidence="2" id="KW-1185">Reference proteome</keyword>
<gene>
    <name evidence="1" type="ORF">V8G54_010688</name>
</gene>
<dbReference type="EMBL" id="CP144698">
    <property type="protein sequence ID" value="WVZ17706.1"/>
    <property type="molecule type" value="Genomic_DNA"/>
</dbReference>
<proteinExistence type="predicted"/>
<name>A0AAQ3NYZ3_VIGMU</name>
<organism evidence="1 2">
    <name type="scientific">Vigna mungo</name>
    <name type="common">Black gram</name>
    <name type="synonym">Phaseolus mungo</name>
    <dbReference type="NCBI Taxonomy" id="3915"/>
    <lineage>
        <taxon>Eukaryota</taxon>
        <taxon>Viridiplantae</taxon>
        <taxon>Streptophyta</taxon>
        <taxon>Embryophyta</taxon>
        <taxon>Tracheophyta</taxon>
        <taxon>Spermatophyta</taxon>
        <taxon>Magnoliopsida</taxon>
        <taxon>eudicotyledons</taxon>
        <taxon>Gunneridae</taxon>
        <taxon>Pentapetalae</taxon>
        <taxon>rosids</taxon>
        <taxon>fabids</taxon>
        <taxon>Fabales</taxon>
        <taxon>Fabaceae</taxon>
        <taxon>Papilionoideae</taxon>
        <taxon>50 kb inversion clade</taxon>
        <taxon>NPAAA clade</taxon>
        <taxon>indigoferoid/millettioid clade</taxon>
        <taxon>Phaseoleae</taxon>
        <taxon>Vigna</taxon>
    </lineage>
</organism>
<dbReference type="Proteomes" id="UP001374535">
    <property type="component" value="Chromosome 3"/>
</dbReference>
<accession>A0AAQ3NYZ3</accession>
<evidence type="ECO:0000313" key="2">
    <source>
        <dbReference type="Proteomes" id="UP001374535"/>
    </source>
</evidence>
<reference evidence="1 2" key="1">
    <citation type="journal article" date="2023" name="Life. Sci Alliance">
        <title>Evolutionary insights into 3D genome organization and epigenetic landscape of Vigna mungo.</title>
        <authorList>
            <person name="Junaid A."/>
            <person name="Singh B."/>
            <person name="Bhatia S."/>
        </authorList>
    </citation>
    <scope>NUCLEOTIDE SEQUENCE [LARGE SCALE GENOMIC DNA]</scope>
    <source>
        <strain evidence="1">Urdbean</strain>
    </source>
</reference>
<protein>
    <submittedName>
        <fullName evidence="1">Uncharacterized protein</fullName>
    </submittedName>
</protein>